<proteinExistence type="predicted"/>
<gene>
    <name evidence="1" type="ORF">ACG02S_05580</name>
</gene>
<keyword evidence="2" id="KW-1185">Reference proteome</keyword>
<comment type="caution">
    <text evidence="1">The sequence shown here is derived from an EMBL/GenBank/DDBJ whole genome shotgun (WGS) entry which is preliminary data.</text>
</comment>
<dbReference type="RefSeq" id="WP_394469456.1">
    <property type="nucleotide sequence ID" value="NZ_JBIGHY010000002.1"/>
</dbReference>
<dbReference type="EMBL" id="JBIGHY010000002">
    <property type="protein sequence ID" value="MFG6413366.1"/>
    <property type="molecule type" value="Genomic_DNA"/>
</dbReference>
<evidence type="ECO:0000313" key="1">
    <source>
        <dbReference type="EMBL" id="MFG6413366.1"/>
    </source>
</evidence>
<accession>A0ABW7EIU4</accession>
<name>A0ABW7EIU4_9BURK</name>
<protein>
    <submittedName>
        <fullName evidence="1">Uncharacterized protein</fullName>
    </submittedName>
</protein>
<evidence type="ECO:0000313" key="2">
    <source>
        <dbReference type="Proteomes" id="UP001606300"/>
    </source>
</evidence>
<dbReference type="Proteomes" id="UP001606300">
    <property type="component" value="Unassembled WGS sequence"/>
</dbReference>
<reference evidence="1 2" key="1">
    <citation type="submission" date="2024-09" db="EMBL/GenBank/DDBJ databases">
        <title>Novel species of the genus Pelomonas and Roseateles isolated from streams.</title>
        <authorList>
            <person name="Lu H."/>
        </authorList>
    </citation>
    <scope>NUCLEOTIDE SEQUENCE [LARGE SCALE GENOMIC DNA]</scope>
    <source>
        <strain evidence="1 2">DC23W</strain>
    </source>
</reference>
<organism evidence="1 2">
    <name type="scientific">Pelomonas dachongensis</name>
    <dbReference type="NCBI Taxonomy" id="3299029"/>
    <lineage>
        <taxon>Bacteria</taxon>
        <taxon>Pseudomonadati</taxon>
        <taxon>Pseudomonadota</taxon>
        <taxon>Betaproteobacteria</taxon>
        <taxon>Burkholderiales</taxon>
        <taxon>Sphaerotilaceae</taxon>
        <taxon>Roseateles</taxon>
    </lineage>
</organism>
<sequence length="134" mass="14379">MRAAESVFFRISRKGANACSVPHTGTRNDYDCSGGQSYCSPAERPVVKAVWLPQCLPVTLRSNAETLKLQQRQGLVTQTVNIKLKLNSGAAVRHGVAITGRVRSCACGDQLGGLPRCARIRIPQSGWAPTSGRS</sequence>